<protein>
    <submittedName>
        <fullName evidence="1">Uncharacterized protein</fullName>
    </submittedName>
</protein>
<evidence type="ECO:0000313" key="1">
    <source>
        <dbReference type="EMBL" id="QDU97412.1"/>
    </source>
</evidence>
<sequence>MTEGNGKEYEVGIRIAGNTLIPCLQAIAAKGYSIKHYFLANDPNDWDHPQRDAEKDTRLFSATSPAELLGLIAMWEVRGDDWQIKNGESALYDQLVESAAMYDDDGNVLDT</sequence>
<dbReference type="RefSeq" id="WP_145056188.1">
    <property type="nucleotide sequence ID" value="NZ_CP036433.1"/>
</dbReference>
<dbReference type="Proteomes" id="UP000317648">
    <property type="component" value="Chromosome"/>
</dbReference>
<keyword evidence="2" id="KW-1185">Reference proteome</keyword>
<reference evidence="1 2" key="1">
    <citation type="submission" date="2019-02" db="EMBL/GenBank/DDBJ databases">
        <title>Deep-cultivation of Planctomycetes and their phenomic and genomic characterization uncovers novel biology.</title>
        <authorList>
            <person name="Wiegand S."/>
            <person name="Jogler M."/>
            <person name="Boedeker C."/>
            <person name="Pinto D."/>
            <person name="Vollmers J."/>
            <person name="Rivas-Marin E."/>
            <person name="Kohn T."/>
            <person name="Peeters S.H."/>
            <person name="Heuer A."/>
            <person name="Rast P."/>
            <person name="Oberbeckmann S."/>
            <person name="Bunk B."/>
            <person name="Jeske O."/>
            <person name="Meyerdierks A."/>
            <person name="Storesund J.E."/>
            <person name="Kallscheuer N."/>
            <person name="Luecker S."/>
            <person name="Lage O.M."/>
            <person name="Pohl T."/>
            <person name="Merkel B.J."/>
            <person name="Hornburger P."/>
            <person name="Mueller R.-W."/>
            <person name="Bruemmer F."/>
            <person name="Labrenz M."/>
            <person name="Spormann A.M."/>
            <person name="Op den Camp H."/>
            <person name="Overmann J."/>
            <person name="Amann R."/>
            <person name="Jetten M.S.M."/>
            <person name="Mascher T."/>
            <person name="Medema M.H."/>
            <person name="Devos D.P."/>
            <person name="Kaster A.-K."/>
            <person name="Ovreas L."/>
            <person name="Rohde M."/>
            <person name="Galperin M.Y."/>
            <person name="Jogler C."/>
        </authorList>
    </citation>
    <scope>NUCLEOTIDE SEQUENCE [LARGE SCALE GENOMIC DNA]</scope>
    <source>
        <strain evidence="1 2">Pla85_3_4</strain>
    </source>
</reference>
<proteinExistence type="predicted"/>
<dbReference type="AlphaFoldDB" id="A0A518DZZ9"/>
<dbReference type="EMBL" id="CP036433">
    <property type="protein sequence ID" value="QDU97412.1"/>
    <property type="molecule type" value="Genomic_DNA"/>
</dbReference>
<dbReference type="OrthoDB" id="9155696at2"/>
<evidence type="ECO:0000313" key="2">
    <source>
        <dbReference type="Proteomes" id="UP000317648"/>
    </source>
</evidence>
<name>A0A518DZZ9_9BACT</name>
<dbReference type="KEGG" id="lcre:Pla8534_52600"/>
<accession>A0A518DZZ9</accession>
<gene>
    <name evidence="1" type="ORF">Pla8534_52600</name>
</gene>
<organism evidence="1 2">
    <name type="scientific">Lignipirellula cremea</name>
    <dbReference type="NCBI Taxonomy" id="2528010"/>
    <lineage>
        <taxon>Bacteria</taxon>
        <taxon>Pseudomonadati</taxon>
        <taxon>Planctomycetota</taxon>
        <taxon>Planctomycetia</taxon>
        <taxon>Pirellulales</taxon>
        <taxon>Pirellulaceae</taxon>
        <taxon>Lignipirellula</taxon>
    </lineage>
</organism>